<dbReference type="Proteomes" id="UP000555448">
    <property type="component" value="Unassembled WGS sequence"/>
</dbReference>
<dbReference type="AlphaFoldDB" id="A0A7W7KDM1"/>
<dbReference type="Gene3D" id="2.40.10.220">
    <property type="entry name" value="predicted glycosyltransferase like domains"/>
    <property type="match status" value="1"/>
</dbReference>
<gene>
    <name evidence="2" type="ORF">HNO88_004251</name>
</gene>
<proteinExistence type="predicted"/>
<name>A0A7W7KDM1_9SPHN</name>
<protein>
    <recommendedName>
        <fullName evidence="1">PilZ domain-containing protein</fullName>
    </recommendedName>
</protein>
<evidence type="ECO:0000313" key="3">
    <source>
        <dbReference type="Proteomes" id="UP000555448"/>
    </source>
</evidence>
<feature type="domain" description="PilZ" evidence="1">
    <location>
        <begin position="13"/>
        <end position="89"/>
    </location>
</feature>
<dbReference type="SUPFAM" id="SSF141371">
    <property type="entry name" value="PilZ domain-like"/>
    <property type="match status" value="1"/>
</dbReference>
<keyword evidence="3" id="KW-1185">Reference proteome</keyword>
<accession>A0A7W7KDM1</accession>
<dbReference type="Pfam" id="PF07238">
    <property type="entry name" value="PilZ"/>
    <property type="match status" value="1"/>
</dbReference>
<dbReference type="EMBL" id="JACHLR010000036">
    <property type="protein sequence ID" value="MBB4860905.1"/>
    <property type="molecule type" value="Genomic_DNA"/>
</dbReference>
<dbReference type="RefSeq" id="WP_184250437.1">
    <property type="nucleotide sequence ID" value="NZ_JACHLR010000036.1"/>
</dbReference>
<sequence length="104" mass="12071">MKTPQERALEEFRRSARCKVDRLVPAEHRRRGEFQIHLLNVSAHGFMAVGESDFQVGERLSIRLAGVGWIEGHLVWSDETRAGFEFERLIRLDEFTAMRAAFQL</sequence>
<evidence type="ECO:0000313" key="2">
    <source>
        <dbReference type="EMBL" id="MBB4860905.1"/>
    </source>
</evidence>
<reference evidence="2 3" key="1">
    <citation type="submission" date="2020-08" db="EMBL/GenBank/DDBJ databases">
        <title>Functional genomics of gut bacteria from endangered species of beetles.</title>
        <authorList>
            <person name="Carlos-Shanley C."/>
        </authorList>
    </citation>
    <scope>NUCLEOTIDE SEQUENCE [LARGE SCALE GENOMIC DNA]</scope>
    <source>
        <strain evidence="2 3">S00245</strain>
    </source>
</reference>
<organism evidence="2 3">
    <name type="scientific">Novosphingobium chloroacetimidivorans</name>
    <dbReference type="NCBI Taxonomy" id="1428314"/>
    <lineage>
        <taxon>Bacteria</taxon>
        <taxon>Pseudomonadati</taxon>
        <taxon>Pseudomonadota</taxon>
        <taxon>Alphaproteobacteria</taxon>
        <taxon>Sphingomonadales</taxon>
        <taxon>Sphingomonadaceae</taxon>
        <taxon>Novosphingobium</taxon>
    </lineage>
</organism>
<dbReference type="GO" id="GO:0035438">
    <property type="term" value="F:cyclic-di-GMP binding"/>
    <property type="evidence" value="ECO:0007669"/>
    <property type="project" value="InterPro"/>
</dbReference>
<dbReference type="InterPro" id="IPR009875">
    <property type="entry name" value="PilZ_domain"/>
</dbReference>
<evidence type="ECO:0000259" key="1">
    <source>
        <dbReference type="Pfam" id="PF07238"/>
    </source>
</evidence>
<comment type="caution">
    <text evidence="2">The sequence shown here is derived from an EMBL/GenBank/DDBJ whole genome shotgun (WGS) entry which is preliminary data.</text>
</comment>